<dbReference type="EMBL" id="HACA01031920">
    <property type="protein sequence ID" value="CDW49281.1"/>
    <property type="molecule type" value="Transcribed_RNA"/>
</dbReference>
<reference evidence="1" key="1">
    <citation type="submission" date="2014-05" db="EMBL/GenBank/DDBJ databases">
        <authorList>
            <person name="Chronopoulou M."/>
        </authorList>
    </citation>
    <scope>NUCLEOTIDE SEQUENCE</scope>
    <source>
        <tissue evidence="1">Whole organism</tissue>
    </source>
</reference>
<sequence>LMKMDFPIRQFNAVIIHHRLHVKEKPVTTGSPKHVQLREPLFKMLVKDFVPL</sequence>
<name>A0A0K2VGF4_LEPSM</name>
<dbReference type="AlphaFoldDB" id="A0A0K2VGF4"/>
<dbReference type="EMBL" id="HACA01031921">
    <property type="protein sequence ID" value="CDW49282.1"/>
    <property type="molecule type" value="Transcribed_RNA"/>
</dbReference>
<protein>
    <submittedName>
        <fullName evidence="1">Uncharacterized protein</fullName>
    </submittedName>
</protein>
<feature type="non-terminal residue" evidence="1">
    <location>
        <position position="1"/>
    </location>
</feature>
<proteinExistence type="predicted"/>
<accession>A0A0K2VGF4</accession>
<organism evidence="1">
    <name type="scientific">Lepeophtheirus salmonis</name>
    <name type="common">Salmon louse</name>
    <name type="synonym">Caligus salmonis</name>
    <dbReference type="NCBI Taxonomy" id="72036"/>
    <lineage>
        <taxon>Eukaryota</taxon>
        <taxon>Metazoa</taxon>
        <taxon>Ecdysozoa</taxon>
        <taxon>Arthropoda</taxon>
        <taxon>Crustacea</taxon>
        <taxon>Multicrustacea</taxon>
        <taxon>Hexanauplia</taxon>
        <taxon>Copepoda</taxon>
        <taxon>Siphonostomatoida</taxon>
        <taxon>Caligidae</taxon>
        <taxon>Lepeophtheirus</taxon>
    </lineage>
</organism>
<evidence type="ECO:0000313" key="1">
    <source>
        <dbReference type="EMBL" id="CDW49282.1"/>
    </source>
</evidence>